<proteinExistence type="predicted"/>
<evidence type="ECO:0000256" key="2">
    <source>
        <dbReference type="SAM" id="SignalP"/>
    </source>
</evidence>
<dbReference type="EMBL" id="VYZN01000047">
    <property type="protein sequence ID" value="KAE9529058.1"/>
    <property type="molecule type" value="Genomic_DNA"/>
</dbReference>
<dbReference type="AlphaFoldDB" id="A0A6G0TCD5"/>
<protein>
    <submittedName>
        <fullName evidence="3">Uncharacterized protein</fullName>
    </submittedName>
</protein>
<organism evidence="3 4">
    <name type="scientific">Aphis glycines</name>
    <name type="common">Soybean aphid</name>
    <dbReference type="NCBI Taxonomy" id="307491"/>
    <lineage>
        <taxon>Eukaryota</taxon>
        <taxon>Metazoa</taxon>
        <taxon>Ecdysozoa</taxon>
        <taxon>Arthropoda</taxon>
        <taxon>Hexapoda</taxon>
        <taxon>Insecta</taxon>
        <taxon>Pterygota</taxon>
        <taxon>Neoptera</taxon>
        <taxon>Paraneoptera</taxon>
        <taxon>Hemiptera</taxon>
        <taxon>Sternorrhyncha</taxon>
        <taxon>Aphidomorpha</taxon>
        <taxon>Aphidoidea</taxon>
        <taxon>Aphididae</taxon>
        <taxon>Aphidini</taxon>
        <taxon>Aphis</taxon>
        <taxon>Aphis</taxon>
    </lineage>
</organism>
<evidence type="ECO:0000256" key="1">
    <source>
        <dbReference type="SAM" id="MobiDB-lite"/>
    </source>
</evidence>
<evidence type="ECO:0000313" key="4">
    <source>
        <dbReference type="Proteomes" id="UP000475862"/>
    </source>
</evidence>
<sequence>MPFSGVITIVLLLNLIGMSVFSHGSTSYLVKSSVNANFISISANRFPKINSSSISPLCLIFVAFISSRTLSCIGFFNASSYKQKLIAVDTVSKPAANRINALATISVSKNRLHEVVPDQAVLLPVPHRVGKRVCEELDGVLREESKRRLEHGLAVPAERGLIVADGVQLQSERARADHVGGILSERVAHFYRPTRGRHVRGHVAHQLLAAGGYLASHVPQLAGREHGTELLPHHLPLGARHVEQTVGQRVLVRPGRVQPVVGKVCKVADQHAVHQRRVAHQQMRRAHLVHADVPVTAKRVVDPAEHASLVFGAQRHAGYVAEQRHRGPHVRHAPVAPVAERGRGPVERNGCERHQQSGRPPAGRQLEK</sequence>
<gene>
    <name evidence="3" type="ORF">AGLY_012012</name>
</gene>
<dbReference type="Proteomes" id="UP000475862">
    <property type="component" value="Unassembled WGS sequence"/>
</dbReference>
<keyword evidence="4" id="KW-1185">Reference proteome</keyword>
<comment type="caution">
    <text evidence="3">The sequence shown here is derived from an EMBL/GenBank/DDBJ whole genome shotgun (WGS) entry which is preliminary data.</text>
</comment>
<name>A0A6G0TCD5_APHGL</name>
<evidence type="ECO:0000313" key="3">
    <source>
        <dbReference type="EMBL" id="KAE9529058.1"/>
    </source>
</evidence>
<feature type="compositionally biased region" description="Basic and acidic residues" evidence="1">
    <location>
        <begin position="340"/>
        <end position="355"/>
    </location>
</feature>
<keyword evidence="2" id="KW-0732">Signal</keyword>
<feature type="chain" id="PRO_5026146204" evidence="2">
    <location>
        <begin position="23"/>
        <end position="368"/>
    </location>
</feature>
<reference evidence="3 4" key="1">
    <citation type="submission" date="2019-08" db="EMBL/GenBank/DDBJ databases">
        <title>The genome of the soybean aphid Biotype 1, its phylome, world population structure and adaptation to the North American continent.</title>
        <authorList>
            <person name="Giordano R."/>
            <person name="Donthu R.K."/>
            <person name="Hernandez A.G."/>
            <person name="Wright C.L."/>
            <person name="Zimin A.V."/>
        </authorList>
    </citation>
    <scope>NUCLEOTIDE SEQUENCE [LARGE SCALE GENOMIC DNA]</scope>
    <source>
        <tissue evidence="3">Whole aphids</tissue>
    </source>
</reference>
<feature type="signal peptide" evidence="2">
    <location>
        <begin position="1"/>
        <end position="22"/>
    </location>
</feature>
<feature type="region of interest" description="Disordered" evidence="1">
    <location>
        <begin position="323"/>
        <end position="368"/>
    </location>
</feature>
<accession>A0A6G0TCD5</accession>